<keyword evidence="1" id="KW-0132">Cell division</keyword>
<accession>A0A0D7ADF7</accession>
<evidence type="ECO:0000256" key="5">
    <source>
        <dbReference type="SAM" id="MobiDB-lite"/>
    </source>
</evidence>
<feature type="region of interest" description="Disordered" evidence="5">
    <location>
        <begin position="252"/>
        <end position="274"/>
    </location>
</feature>
<feature type="compositionally biased region" description="Low complexity" evidence="5">
    <location>
        <begin position="22"/>
        <end position="66"/>
    </location>
</feature>
<dbReference type="Gene3D" id="1.10.472.10">
    <property type="entry name" value="Cyclin-like"/>
    <property type="match status" value="2"/>
</dbReference>
<dbReference type="AlphaFoldDB" id="A0A0D7ADF7"/>
<dbReference type="InterPro" id="IPR039361">
    <property type="entry name" value="Cyclin"/>
</dbReference>
<gene>
    <name evidence="8" type="ORF">FISHEDRAFT_65729</name>
</gene>
<dbReference type="SUPFAM" id="SSF47954">
    <property type="entry name" value="Cyclin-like"/>
    <property type="match status" value="2"/>
</dbReference>
<reference evidence="8 9" key="1">
    <citation type="journal article" date="2015" name="Fungal Genet. Biol.">
        <title>Evolution of novel wood decay mechanisms in Agaricales revealed by the genome sequences of Fistulina hepatica and Cylindrobasidium torrendii.</title>
        <authorList>
            <person name="Floudas D."/>
            <person name="Held B.W."/>
            <person name="Riley R."/>
            <person name="Nagy L.G."/>
            <person name="Koehler G."/>
            <person name="Ransdell A.S."/>
            <person name="Younus H."/>
            <person name="Chow J."/>
            <person name="Chiniquy J."/>
            <person name="Lipzen A."/>
            <person name="Tritt A."/>
            <person name="Sun H."/>
            <person name="Haridas S."/>
            <person name="LaButti K."/>
            <person name="Ohm R.A."/>
            <person name="Kues U."/>
            <person name="Blanchette R.A."/>
            <person name="Grigoriev I.V."/>
            <person name="Minto R.E."/>
            <person name="Hibbett D.S."/>
        </authorList>
    </citation>
    <scope>NUCLEOTIDE SEQUENCE [LARGE SCALE GENOMIC DNA]</scope>
    <source>
        <strain evidence="8 9">ATCC 64428</strain>
    </source>
</reference>
<feature type="compositionally biased region" description="Basic and acidic residues" evidence="5">
    <location>
        <begin position="202"/>
        <end position="213"/>
    </location>
</feature>
<feature type="domain" description="Cyclin-like" evidence="6">
    <location>
        <begin position="322"/>
        <end position="406"/>
    </location>
</feature>
<dbReference type="SMART" id="SM00385">
    <property type="entry name" value="CYCLIN"/>
    <property type="match status" value="2"/>
</dbReference>
<evidence type="ECO:0000313" key="8">
    <source>
        <dbReference type="EMBL" id="KIY48434.1"/>
    </source>
</evidence>
<feature type="region of interest" description="Disordered" evidence="5">
    <location>
        <begin position="1"/>
        <end position="74"/>
    </location>
</feature>
<evidence type="ECO:0000256" key="1">
    <source>
        <dbReference type="ARBA" id="ARBA00022618"/>
    </source>
</evidence>
<dbReference type="FunFam" id="1.10.472.10:FF:000001">
    <property type="entry name" value="G2/mitotic-specific cyclin"/>
    <property type="match status" value="1"/>
</dbReference>
<dbReference type="PANTHER" id="PTHR10177">
    <property type="entry name" value="CYCLINS"/>
    <property type="match status" value="1"/>
</dbReference>
<dbReference type="GO" id="GO:0016538">
    <property type="term" value="F:cyclin-dependent protein serine/threonine kinase regulator activity"/>
    <property type="evidence" value="ECO:0007669"/>
    <property type="project" value="InterPro"/>
</dbReference>
<evidence type="ECO:0000256" key="3">
    <source>
        <dbReference type="ARBA" id="ARBA00023306"/>
    </source>
</evidence>
<dbReference type="InterPro" id="IPR004367">
    <property type="entry name" value="Cyclin_C-dom"/>
</dbReference>
<dbReference type="InterPro" id="IPR036915">
    <property type="entry name" value="Cyclin-like_sf"/>
</dbReference>
<dbReference type="GO" id="GO:0051301">
    <property type="term" value="P:cell division"/>
    <property type="evidence" value="ECO:0007669"/>
    <property type="project" value="UniProtKB-KW"/>
</dbReference>
<dbReference type="InterPro" id="IPR006671">
    <property type="entry name" value="Cyclin_N"/>
</dbReference>
<evidence type="ECO:0000259" key="6">
    <source>
        <dbReference type="SMART" id="SM00385"/>
    </source>
</evidence>
<dbReference type="InterPro" id="IPR013763">
    <property type="entry name" value="Cyclin-like_dom"/>
</dbReference>
<dbReference type="OrthoDB" id="5590282at2759"/>
<evidence type="ECO:0000313" key="9">
    <source>
        <dbReference type="Proteomes" id="UP000054144"/>
    </source>
</evidence>
<dbReference type="Pfam" id="PF00134">
    <property type="entry name" value="Cyclin_N"/>
    <property type="match status" value="1"/>
</dbReference>
<sequence>MRTQTRRTTRLTRTATARDNENANARPSRSRAKPPSTAAAAPSSKDTARATAPTAASRARNATADTNHVKVAEAPIGKRKRAALGELTTIVSNNKPKGAKRVSKDGKVFDGVVLKTRARQPLQQVDAPQKKNAQEPDDIEIIEDTDDNADVHHGNGMVVDKQQPKRALPSLTVRRSLARETTNGRSRTSHHHVRNSSTTHHRQADDDAEADRVFKKRRTSSEAPEDVQALHEAQIAADEAAVEAALEAEMQEYADSEPEADPETSRWDDLDAQDDDDPAMVSEYVVEIFQYMRELEARTMPNPNYMENQKELAWKMRGILTDWLIQIHVRFRMLPETLFLCVNLVDRFLSCRVVSLAKLQLVGVTCMFIAAKVEEVIAPAVQHFLMCADSNYTESEMLQAEKYVLKSLDWNLSFPNPVHFLRRVSKADDYDIRARTLGKYLIEIGTVEWRLLSAPPSLMAAAGIWLARLALGKCDWTPNLAHYSGYAESSILSTAATMVNFLLRPIRHESFHKKYAGKKFCKASIFMRSWALARWPENGHVDLARDLPALKAEARAMCQQEEIEIAREMARNGRVNGRSRRKVADNLEIVEEVEVEVREVAAPIPSRTKLVHSRRRF</sequence>
<feature type="compositionally biased region" description="Basic residues" evidence="5">
    <location>
        <begin position="1"/>
        <end position="10"/>
    </location>
</feature>
<feature type="domain" description="Cyclin C-terminal" evidence="7">
    <location>
        <begin position="415"/>
        <end position="529"/>
    </location>
</feature>
<dbReference type="CDD" id="cd20512">
    <property type="entry name" value="CYCLIN_CLBs_yeast_rpt2"/>
    <property type="match status" value="1"/>
</dbReference>
<feature type="domain" description="Cyclin-like" evidence="6">
    <location>
        <begin position="419"/>
        <end position="500"/>
    </location>
</feature>
<evidence type="ECO:0000259" key="7">
    <source>
        <dbReference type="SMART" id="SM01332"/>
    </source>
</evidence>
<feature type="region of interest" description="Disordered" evidence="5">
    <location>
        <begin position="152"/>
        <end position="228"/>
    </location>
</feature>
<keyword evidence="2 4" id="KW-0195">Cyclin</keyword>
<dbReference type="SMART" id="SM01332">
    <property type="entry name" value="Cyclin_C"/>
    <property type="match status" value="1"/>
</dbReference>
<protein>
    <submittedName>
        <fullName evidence="8">Uncharacterized protein</fullName>
    </submittedName>
</protein>
<dbReference type="InterPro" id="IPR048258">
    <property type="entry name" value="Cyclins_cyclin-box"/>
</dbReference>
<dbReference type="EMBL" id="KN881833">
    <property type="protein sequence ID" value="KIY48434.1"/>
    <property type="molecule type" value="Genomic_DNA"/>
</dbReference>
<evidence type="ECO:0000256" key="2">
    <source>
        <dbReference type="ARBA" id="ARBA00023127"/>
    </source>
</evidence>
<dbReference type="GO" id="GO:0044772">
    <property type="term" value="P:mitotic cell cycle phase transition"/>
    <property type="evidence" value="ECO:0007669"/>
    <property type="project" value="InterPro"/>
</dbReference>
<comment type="similarity">
    <text evidence="4">Belongs to the cyclin family.</text>
</comment>
<proteinExistence type="inferred from homology"/>
<dbReference type="PROSITE" id="PS00292">
    <property type="entry name" value="CYCLINS"/>
    <property type="match status" value="1"/>
</dbReference>
<evidence type="ECO:0000256" key="4">
    <source>
        <dbReference type="RuleBase" id="RU000383"/>
    </source>
</evidence>
<feature type="compositionally biased region" description="Acidic residues" evidence="5">
    <location>
        <begin position="252"/>
        <end position="262"/>
    </location>
</feature>
<keyword evidence="3" id="KW-0131">Cell cycle</keyword>
<dbReference type="Pfam" id="PF02984">
    <property type="entry name" value="Cyclin_C"/>
    <property type="match status" value="1"/>
</dbReference>
<dbReference type="CDD" id="cd20568">
    <property type="entry name" value="CYCLIN_CLBs_yeast_rpt1"/>
    <property type="match status" value="1"/>
</dbReference>
<name>A0A0D7ADF7_9AGAR</name>
<keyword evidence="9" id="KW-1185">Reference proteome</keyword>
<dbReference type="Proteomes" id="UP000054144">
    <property type="component" value="Unassembled WGS sequence"/>
</dbReference>
<organism evidence="8 9">
    <name type="scientific">Fistulina hepatica ATCC 64428</name>
    <dbReference type="NCBI Taxonomy" id="1128425"/>
    <lineage>
        <taxon>Eukaryota</taxon>
        <taxon>Fungi</taxon>
        <taxon>Dikarya</taxon>
        <taxon>Basidiomycota</taxon>
        <taxon>Agaricomycotina</taxon>
        <taxon>Agaricomycetes</taxon>
        <taxon>Agaricomycetidae</taxon>
        <taxon>Agaricales</taxon>
        <taxon>Fistulinaceae</taxon>
        <taxon>Fistulina</taxon>
    </lineage>
</organism>